<evidence type="ECO:0000313" key="1">
    <source>
        <dbReference type="EMBL" id="KXB34802.1"/>
    </source>
</evidence>
<name>A0A133XV24_9LACT</name>
<dbReference type="EMBL" id="LSCQ01000072">
    <property type="protein sequence ID" value="KXB34802.1"/>
    <property type="molecule type" value="Genomic_DNA"/>
</dbReference>
<gene>
    <name evidence="1" type="ORF">HMPREF3187_01266</name>
</gene>
<comment type="caution">
    <text evidence="1">The sequence shown here is derived from an EMBL/GenBank/DDBJ whole genome shotgun (WGS) entry which is preliminary data.</text>
</comment>
<sequence>MNIFSSFIASTWSSVIKKSKVRTKKSAIFAVAAFRISFNFYSDKTKIKSEHTKIATKAKEK</sequence>
<evidence type="ECO:0000313" key="2">
    <source>
        <dbReference type="Proteomes" id="UP000070422"/>
    </source>
</evidence>
<dbReference type="Proteomes" id="UP000070422">
    <property type="component" value="Unassembled WGS sequence"/>
</dbReference>
<dbReference type="AlphaFoldDB" id="A0A133XV24"/>
<dbReference type="RefSeq" id="WP_060937030.1">
    <property type="nucleotide sequence ID" value="NZ_KQ959321.1"/>
</dbReference>
<protein>
    <submittedName>
        <fullName evidence="1">Uncharacterized protein</fullName>
    </submittedName>
</protein>
<accession>A0A133XV24</accession>
<organism evidence="1 2">
    <name type="scientific">Aerococcus christensenii</name>
    <dbReference type="NCBI Taxonomy" id="87541"/>
    <lineage>
        <taxon>Bacteria</taxon>
        <taxon>Bacillati</taxon>
        <taxon>Bacillota</taxon>
        <taxon>Bacilli</taxon>
        <taxon>Lactobacillales</taxon>
        <taxon>Aerococcaceae</taxon>
        <taxon>Aerococcus</taxon>
    </lineage>
</organism>
<proteinExistence type="predicted"/>
<dbReference type="PATRIC" id="fig|87541.4.peg.1250"/>
<reference evidence="1 2" key="1">
    <citation type="submission" date="2016-01" db="EMBL/GenBank/DDBJ databases">
        <authorList>
            <person name="Oliw E.H."/>
        </authorList>
    </citation>
    <scope>NUCLEOTIDE SEQUENCE [LARGE SCALE GENOMIC DNA]</scope>
    <source>
        <strain evidence="1 2">KA00635</strain>
    </source>
</reference>